<reference evidence="5 6" key="1">
    <citation type="submission" date="2018-08" db="EMBL/GenBank/DDBJ databases">
        <authorList>
            <person name="Khan S.A."/>
            <person name="Jeon C.O."/>
            <person name="Chun B.H."/>
            <person name="Jeong S.E."/>
        </authorList>
    </citation>
    <scope>NUCLEOTIDE SEQUENCE [LARGE SCALE GENOMIC DNA]</scope>
    <source>
        <strain evidence="5 6">S-16</strain>
    </source>
</reference>
<dbReference type="GO" id="GO:0071949">
    <property type="term" value="F:FAD binding"/>
    <property type="evidence" value="ECO:0007669"/>
    <property type="project" value="InterPro"/>
</dbReference>
<dbReference type="EMBL" id="QUSW01000006">
    <property type="protein sequence ID" value="RQP22640.1"/>
    <property type="molecule type" value="Genomic_DNA"/>
</dbReference>
<comment type="cofactor">
    <cofactor evidence="1">
        <name>FAD</name>
        <dbReference type="ChEBI" id="CHEBI:57692"/>
    </cofactor>
</comment>
<dbReference type="PANTHER" id="PTHR43004:SF19">
    <property type="entry name" value="BINDING MONOOXYGENASE, PUTATIVE (JCVI)-RELATED"/>
    <property type="match status" value="1"/>
</dbReference>
<reference evidence="5 6" key="2">
    <citation type="submission" date="2018-12" db="EMBL/GenBank/DDBJ databases">
        <title>Rhizobacter gummiphilus sp. nov., a rubber-degrading bacterium isolated from the soil of a botanical garden in Japan.</title>
        <authorList>
            <person name="Shunsuke S.S."/>
        </authorList>
    </citation>
    <scope>NUCLEOTIDE SEQUENCE [LARGE SCALE GENOMIC DNA]</scope>
    <source>
        <strain evidence="5 6">S-16</strain>
    </source>
</reference>
<dbReference type="RefSeq" id="WP_124542205.1">
    <property type="nucleotide sequence ID" value="NZ_QUSW01000006.1"/>
</dbReference>
<dbReference type="PRINTS" id="PR00420">
    <property type="entry name" value="RNGMNOXGNASE"/>
</dbReference>
<keyword evidence="3" id="KW-0274">FAD</keyword>
<evidence type="ECO:0000256" key="3">
    <source>
        <dbReference type="ARBA" id="ARBA00022827"/>
    </source>
</evidence>
<dbReference type="OrthoDB" id="3443359at2"/>
<organism evidence="5 6">
    <name type="scientific">Piscinibacter terrae</name>
    <dbReference type="NCBI Taxonomy" id="2496871"/>
    <lineage>
        <taxon>Bacteria</taxon>
        <taxon>Pseudomonadati</taxon>
        <taxon>Pseudomonadota</taxon>
        <taxon>Betaproteobacteria</taxon>
        <taxon>Burkholderiales</taxon>
        <taxon>Sphaerotilaceae</taxon>
        <taxon>Piscinibacter</taxon>
    </lineage>
</organism>
<accession>A0A3N7HKM5</accession>
<dbReference type="InterPro" id="IPR036188">
    <property type="entry name" value="FAD/NAD-bd_sf"/>
</dbReference>
<evidence type="ECO:0000256" key="1">
    <source>
        <dbReference type="ARBA" id="ARBA00001974"/>
    </source>
</evidence>
<evidence type="ECO:0000259" key="4">
    <source>
        <dbReference type="Pfam" id="PF01494"/>
    </source>
</evidence>
<dbReference type="Proteomes" id="UP000267464">
    <property type="component" value="Unassembled WGS sequence"/>
</dbReference>
<dbReference type="PANTHER" id="PTHR43004">
    <property type="entry name" value="TRK SYSTEM POTASSIUM UPTAKE PROTEIN"/>
    <property type="match status" value="1"/>
</dbReference>
<protein>
    <submittedName>
        <fullName evidence="5">2,4-dichlorophenol 6-monooxygenase</fullName>
    </submittedName>
</protein>
<proteinExistence type="predicted"/>
<keyword evidence="6" id="KW-1185">Reference proteome</keyword>
<dbReference type="Gene3D" id="3.50.50.60">
    <property type="entry name" value="FAD/NAD(P)-binding domain"/>
    <property type="match status" value="1"/>
</dbReference>
<dbReference type="SUPFAM" id="SSF51905">
    <property type="entry name" value="FAD/NAD(P)-binding domain"/>
    <property type="match status" value="1"/>
</dbReference>
<dbReference type="AlphaFoldDB" id="A0A3N7HKM5"/>
<evidence type="ECO:0000256" key="2">
    <source>
        <dbReference type="ARBA" id="ARBA00022630"/>
    </source>
</evidence>
<dbReference type="InterPro" id="IPR002938">
    <property type="entry name" value="FAD-bd"/>
</dbReference>
<feature type="domain" description="FAD-binding" evidence="4">
    <location>
        <begin position="4"/>
        <end position="353"/>
    </location>
</feature>
<dbReference type="Pfam" id="PF21274">
    <property type="entry name" value="Rng_hyd_C"/>
    <property type="match status" value="1"/>
</dbReference>
<keyword evidence="5" id="KW-0503">Monooxygenase</keyword>
<evidence type="ECO:0000313" key="6">
    <source>
        <dbReference type="Proteomes" id="UP000267464"/>
    </source>
</evidence>
<gene>
    <name evidence="5" type="ORF">DZC73_20240</name>
</gene>
<evidence type="ECO:0000313" key="5">
    <source>
        <dbReference type="EMBL" id="RQP22640.1"/>
    </source>
</evidence>
<sequence>MQHTQVLVVGGSLVGLSAALFLAARGVNAITVERHAGSSPHPRAIGYTPRTIELFRAVGLGDAIPQAPQGFRLRRARVTSLCAALQSEHDWTPPAKADRAPTRPVSPVRGAAIAQDRLEPILRGRAIELGADIRPFTELVSFQQDAEGVTAVIRSRETGSETTIRARYMIAADGGDSRIREALNITRSGRGHMRFVRSVLFRADLDEHLQGGISQWEIEQPGQPGLKAFLTTYQDGRWVLMFTDDVERNADEQVAAIRRAVGREDLDVDVLATGRWDLSALVADRFSSGRIFLAGDAAHQLPPTRGGYGANTGIHDVHNLAWKLQAVLSGTSSPALLDTYDAERRPIAWTRHQQTFARPDYAADAPKGMKSERIIGDDAIEFGQLHRSTAVLGAGSELPEARHPDEWNGQPGTRAPHCPIHVNGTAASFIDLLQRGWLLVAMDSHWSSALKACAAAIDIAIVGADFSVDEDTDLASLLGIGAQGAVLIRPDGIIAWRGIARGSMAELADAFAKVASLASRKSEVARQ</sequence>
<keyword evidence="2" id="KW-0285">Flavoprotein</keyword>
<dbReference type="InterPro" id="IPR050641">
    <property type="entry name" value="RIFMO-like"/>
</dbReference>
<keyword evidence="5" id="KW-0560">Oxidoreductase</keyword>
<dbReference type="GO" id="GO:0016709">
    <property type="term" value="F:oxidoreductase activity, acting on paired donors, with incorporation or reduction of molecular oxygen, NAD(P)H as one donor, and incorporation of one atom of oxygen"/>
    <property type="evidence" value="ECO:0007669"/>
    <property type="project" value="UniProtKB-ARBA"/>
</dbReference>
<dbReference type="Pfam" id="PF01494">
    <property type="entry name" value="FAD_binding_3"/>
    <property type="match status" value="1"/>
</dbReference>
<comment type="caution">
    <text evidence="5">The sequence shown here is derived from an EMBL/GenBank/DDBJ whole genome shotgun (WGS) entry which is preliminary data.</text>
</comment>
<dbReference type="Gene3D" id="3.40.30.120">
    <property type="match status" value="1"/>
</dbReference>
<dbReference type="Gene3D" id="3.30.9.10">
    <property type="entry name" value="D-Amino Acid Oxidase, subunit A, domain 2"/>
    <property type="match status" value="1"/>
</dbReference>
<name>A0A3N7HKM5_9BURK</name>